<evidence type="ECO:0000313" key="2">
    <source>
        <dbReference type="EMBL" id="GEC04135.1"/>
    </source>
</evidence>
<evidence type="ECO:0000313" key="3">
    <source>
        <dbReference type="Proteomes" id="UP000317881"/>
    </source>
</evidence>
<comment type="caution">
    <text evidence="2">The sequence shown here is derived from an EMBL/GenBank/DDBJ whole genome shotgun (WGS) entry which is preliminary data.</text>
</comment>
<proteinExistence type="predicted"/>
<feature type="compositionally biased region" description="Pro residues" evidence="1">
    <location>
        <begin position="78"/>
        <end position="104"/>
    </location>
</feature>
<keyword evidence="3" id="KW-1185">Reference proteome</keyword>
<feature type="compositionally biased region" description="Basic residues" evidence="1">
    <location>
        <begin position="124"/>
        <end position="137"/>
    </location>
</feature>
<reference evidence="2 3" key="1">
    <citation type="submission" date="2019-06" db="EMBL/GenBank/DDBJ databases">
        <title>Whole genome shotgun sequence of Streptomyces spinoverrucosus NBRC 14228.</title>
        <authorList>
            <person name="Hosoyama A."/>
            <person name="Uohara A."/>
            <person name="Ohji S."/>
            <person name="Ichikawa N."/>
        </authorList>
    </citation>
    <scope>NUCLEOTIDE SEQUENCE [LARGE SCALE GENOMIC DNA]</scope>
    <source>
        <strain evidence="2 3">NBRC 14228</strain>
    </source>
</reference>
<evidence type="ECO:0000256" key="1">
    <source>
        <dbReference type="SAM" id="MobiDB-lite"/>
    </source>
</evidence>
<accession>A0A4Y3VCX6</accession>
<protein>
    <submittedName>
        <fullName evidence="2">Uncharacterized protein</fullName>
    </submittedName>
</protein>
<gene>
    <name evidence="2" type="ORF">SSP24_17900</name>
</gene>
<name>A0A4Y3VCX6_9ACTN</name>
<organism evidence="2 3">
    <name type="scientific">Streptomyces spinoverrucosus</name>
    <dbReference type="NCBI Taxonomy" id="284043"/>
    <lineage>
        <taxon>Bacteria</taxon>
        <taxon>Bacillati</taxon>
        <taxon>Actinomycetota</taxon>
        <taxon>Actinomycetes</taxon>
        <taxon>Kitasatosporales</taxon>
        <taxon>Streptomycetaceae</taxon>
        <taxon>Streptomyces</taxon>
    </lineage>
</organism>
<dbReference type="Proteomes" id="UP000317881">
    <property type="component" value="Unassembled WGS sequence"/>
</dbReference>
<dbReference type="EMBL" id="BJND01000012">
    <property type="protein sequence ID" value="GEC04135.1"/>
    <property type="molecule type" value="Genomic_DNA"/>
</dbReference>
<sequence>MPATPMASLAMFTLRNGGHPTQAAAVVPRARRPIPAIPALRNPAAQPVLGPWRPARAIPASANPAAHLVPRPHGHPGAPRPSAPPQPIRSPGPTATPAPPPSGPPHLTAPRAQRPTPAPYPPRPRTHPLPKPTHPRRTPGGPFTHVAPAKKPPAARARQDAAMGIRMLSRRTAPAQAPPPVHAVGASTARIPTSPATSLCHVAVDLRRRVAAHWESRKPAPVRPRDTAAWRLWADLAREYLTLCLTPAAPPVPFDGHRRRSDQAP</sequence>
<feature type="region of interest" description="Disordered" evidence="1">
    <location>
        <begin position="61"/>
        <end position="154"/>
    </location>
</feature>
<dbReference type="AlphaFoldDB" id="A0A4Y3VCX6"/>